<evidence type="ECO:0000313" key="2">
    <source>
        <dbReference type="EMBL" id="MDR6805276.1"/>
    </source>
</evidence>
<keyword evidence="1" id="KW-0812">Transmembrane</keyword>
<sequence length="40" mass="4308">MTTDGRPLTTGRSSKSKMPGMLNIPGILLLVIPMLNVLKI</sequence>
<keyword evidence="1" id="KW-0472">Membrane</keyword>
<dbReference type="Proteomes" id="UP001264980">
    <property type="component" value="Unassembled WGS sequence"/>
</dbReference>
<reference evidence="2 3" key="1">
    <citation type="submission" date="2023-07" db="EMBL/GenBank/DDBJ databases">
        <title>Sorghum-associated microbial communities from plants grown in Nebraska, USA.</title>
        <authorList>
            <person name="Schachtman D."/>
        </authorList>
    </citation>
    <scope>NUCLEOTIDE SEQUENCE [LARGE SCALE GENOMIC DNA]</scope>
    <source>
        <strain evidence="2 3">BE57</strain>
    </source>
</reference>
<name>A0ABU1QVV9_9BACT</name>
<gene>
    <name evidence="2" type="ORF">J2W84_002322</name>
</gene>
<dbReference type="EMBL" id="JAVDTI010000002">
    <property type="protein sequence ID" value="MDR6805276.1"/>
    <property type="molecule type" value="Genomic_DNA"/>
</dbReference>
<comment type="caution">
    <text evidence="2">The sequence shown here is derived from an EMBL/GenBank/DDBJ whole genome shotgun (WGS) entry which is preliminary data.</text>
</comment>
<evidence type="ECO:0000313" key="3">
    <source>
        <dbReference type="Proteomes" id="UP001264980"/>
    </source>
</evidence>
<feature type="transmembrane region" description="Helical" evidence="1">
    <location>
        <begin position="20"/>
        <end position="38"/>
    </location>
</feature>
<keyword evidence="3" id="KW-1185">Reference proteome</keyword>
<accession>A0ABU1QVV9</accession>
<evidence type="ECO:0000256" key="1">
    <source>
        <dbReference type="SAM" id="Phobius"/>
    </source>
</evidence>
<organism evidence="2 3">
    <name type="scientific">Dyadobacter fermentans</name>
    <dbReference type="NCBI Taxonomy" id="94254"/>
    <lineage>
        <taxon>Bacteria</taxon>
        <taxon>Pseudomonadati</taxon>
        <taxon>Bacteroidota</taxon>
        <taxon>Cytophagia</taxon>
        <taxon>Cytophagales</taxon>
        <taxon>Spirosomataceae</taxon>
        <taxon>Dyadobacter</taxon>
    </lineage>
</organism>
<proteinExistence type="predicted"/>
<keyword evidence="1" id="KW-1133">Transmembrane helix</keyword>
<protein>
    <submittedName>
        <fullName evidence="2">Uncharacterized protein</fullName>
    </submittedName>
</protein>